<dbReference type="Gene3D" id="3.90.1410.10">
    <property type="entry name" value="set domain protein methyltransferase, domain 1"/>
    <property type="match status" value="1"/>
</dbReference>
<reference evidence="2" key="1">
    <citation type="submission" date="2021-01" db="EMBL/GenBank/DDBJ databases">
        <authorList>
            <person name="Corre E."/>
            <person name="Pelletier E."/>
            <person name="Niang G."/>
            <person name="Scheremetjew M."/>
            <person name="Finn R."/>
            <person name="Kale V."/>
            <person name="Holt S."/>
            <person name="Cochrane G."/>
            <person name="Meng A."/>
            <person name="Brown T."/>
            <person name="Cohen L."/>
        </authorList>
    </citation>
    <scope>NUCLEOTIDE SEQUENCE</scope>
    <source>
        <strain evidence="2">CCMP1510</strain>
    </source>
</reference>
<name>A0A7S3JRK1_9STRA</name>
<dbReference type="CDD" id="cd10527">
    <property type="entry name" value="SET_LSMT"/>
    <property type="match status" value="1"/>
</dbReference>
<dbReference type="AlphaFoldDB" id="A0A7S3JRK1"/>
<evidence type="ECO:0000259" key="1">
    <source>
        <dbReference type="PROSITE" id="PS50280"/>
    </source>
</evidence>
<dbReference type="PROSITE" id="PS50280">
    <property type="entry name" value="SET"/>
    <property type="match status" value="1"/>
</dbReference>
<dbReference type="InterPro" id="IPR050600">
    <property type="entry name" value="SETD3_SETD6_MTase"/>
</dbReference>
<dbReference type="SUPFAM" id="SSF82199">
    <property type="entry name" value="SET domain"/>
    <property type="match status" value="1"/>
</dbReference>
<evidence type="ECO:0000313" key="2">
    <source>
        <dbReference type="EMBL" id="CAE0362614.1"/>
    </source>
</evidence>
<dbReference type="PANTHER" id="PTHR13271">
    <property type="entry name" value="UNCHARACTERIZED PUTATIVE METHYLTRANSFERASE"/>
    <property type="match status" value="1"/>
</dbReference>
<proteinExistence type="predicted"/>
<dbReference type="Pfam" id="PF00856">
    <property type="entry name" value="SET"/>
    <property type="match status" value="1"/>
</dbReference>
<gene>
    <name evidence="2" type="ORF">ALAG00032_LOCUS3355</name>
</gene>
<dbReference type="InterPro" id="IPR001214">
    <property type="entry name" value="SET_dom"/>
</dbReference>
<feature type="domain" description="SET" evidence="1">
    <location>
        <begin position="16"/>
        <end position="200"/>
    </location>
</feature>
<sequence length="386" mass="43025">MALKSWLIDRGAFVHSCLDLVRCLRNDGDHGCFATCFIGAGEVLLRVPTIMCIEADSLIALALKLIKLLKTSSNNWEPYLSTLPLNAFENFLGEWTNDERSLLIGTSIDIDIEKEWVGTILNESIETSTDEAKRALRLVLSRAVELSNRKWLIAPGIDALNHAHPSYTNAQLYITNDDSILELVCTKDIESNEEIKHNYDEYLTPALALQRYGILSGLEDTSAWAPSAVLVDVSTLLPVGSLPRYIALKLRLIPQQHNFVLALTLQDPLPETLIGVVLLKNLRNFDDDLNHLQNLGPNQADFVGSLAIAPNDIFTAVFLDLRHLLESRLASFFTGRPPPPSTIKTADRIKAALAVRDHEKAPLLAALEILKDTFYFQNYLLEQSDN</sequence>
<dbReference type="EMBL" id="HBIJ01004789">
    <property type="protein sequence ID" value="CAE0362614.1"/>
    <property type="molecule type" value="Transcribed_RNA"/>
</dbReference>
<dbReference type="InterPro" id="IPR046341">
    <property type="entry name" value="SET_dom_sf"/>
</dbReference>
<protein>
    <recommendedName>
        <fullName evidence="1">SET domain-containing protein</fullName>
    </recommendedName>
</protein>
<dbReference type="GO" id="GO:0016279">
    <property type="term" value="F:protein-lysine N-methyltransferase activity"/>
    <property type="evidence" value="ECO:0007669"/>
    <property type="project" value="TreeGrafter"/>
</dbReference>
<accession>A0A7S3JRK1</accession>
<organism evidence="2">
    <name type="scientific">Aureoumbra lagunensis</name>
    <dbReference type="NCBI Taxonomy" id="44058"/>
    <lineage>
        <taxon>Eukaryota</taxon>
        <taxon>Sar</taxon>
        <taxon>Stramenopiles</taxon>
        <taxon>Ochrophyta</taxon>
        <taxon>Pelagophyceae</taxon>
        <taxon>Pelagomonadales</taxon>
        <taxon>Aureoumbra</taxon>
    </lineage>
</organism>